<keyword evidence="4" id="KW-1185">Reference proteome</keyword>
<gene>
    <name evidence="2" type="ORF">EDS130_LOCUS13781</name>
    <name evidence="3" type="ORF">XAT740_LOCUS19415</name>
</gene>
<dbReference type="AlphaFoldDB" id="A0A814FDM5"/>
<evidence type="ECO:0000313" key="5">
    <source>
        <dbReference type="Proteomes" id="UP000663852"/>
    </source>
</evidence>
<evidence type="ECO:0000313" key="3">
    <source>
        <dbReference type="EMBL" id="CAF1121638.1"/>
    </source>
</evidence>
<dbReference type="OrthoDB" id="9977607at2759"/>
<evidence type="ECO:0000256" key="1">
    <source>
        <dbReference type="SAM" id="SignalP"/>
    </source>
</evidence>
<proteinExistence type="predicted"/>
<comment type="caution">
    <text evidence="2">The sequence shown here is derived from an EMBL/GenBank/DDBJ whole genome shotgun (WGS) entry which is preliminary data.</text>
</comment>
<sequence length="309" mass="35454">MKSVSILLFLLCFLIEQYQTTDLCPSAQFRCMDENRINCNNSQLAPSDFQCCNGLRCVSAFIPKTDTQDAYNTTMCVSSSSKRHRTRVHVPPAKTPPIMATSWSAATTYYNMSNGDTGWGYFWYDATHQAIRTDFYPTCPFLQMYEAGVDANYIPCSVLFYEGQNYYVYPTTKICCNYSFPAWQPTWMCQSNATYNGSVLIDGQMADFWTIEWFSNFTGEGSVRNIRNMYTRADSNVPIRFREDLDTGYLDFHDYVEGPIDQSIFTSIINAYQPCHYGHGHDGNTDKTCTRYNSQTLRRSWPCDNPTCS</sequence>
<dbReference type="Proteomes" id="UP000663852">
    <property type="component" value="Unassembled WGS sequence"/>
</dbReference>
<dbReference type="EMBL" id="CAJNOR010001322">
    <property type="protein sequence ID" value="CAF1121638.1"/>
    <property type="molecule type" value="Genomic_DNA"/>
</dbReference>
<evidence type="ECO:0000313" key="2">
    <source>
        <dbReference type="EMBL" id="CAF0979258.1"/>
    </source>
</evidence>
<feature type="chain" id="PRO_5035684021" evidence="1">
    <location>
        <begin position="21"/>
        <end position="309"/>
    </location>
</feature>
<keyword evidence="1" id="KW-0732">Signal</keyword>
<dbReference type="EMBL" id="CAJNOJ010000055">
    <property type="protein sequence ID" value="CAF0979258.1"/>
    <property type="molecule type" value="Genomic_DNA"/>
</dbReference>
<evidence type="ECO:0000313" key="4">
    <source>
        <dbReference type="Proteomes" id="UP000663828"/>
    </source>
</evidence>
<name>A0A814FDM5_ADIRI</name>
<protein>
    <submittedName>
        <fullName evidence="2">Uncharacterized protein</fullName>
    </submittedName>
</protein>
<dbReference type="Proteomes" id="UP000663828">
    <property type="component" value="Unassembled WGS sequence"/>
</dbReference>
<organism evidence="2 5">
    <name type="scientific">Adineta ricciae</name>
    <name type="common">Rotifer</name>
    <dbReference type="NCBI Taxonomy" id="249248"/>
    <lineage>
        <taxon>Eukaryota</taxon>
        <taxon>Metazoa</taxon>
        <taxon>Spiralia</taxon>
        <taxon>Gnathifera</taxon>
        <taxon>Rotifera</taxon>
        <taxon>Eurotatoria</taxon>
        <taxon>Bdelloidea</taxon>
        <taxon>Adinetida</taxon>
        <taxon>Adinetidae</taxon>
        <taxon>Adineta</taxon>
    </lineage>
</organism>
<accession>A0A814FDM5</accession>
<reference evidence="2" key="1">
    <citation type="submission" date="2021-02" db="EMBL/GenBank/DDBJ databases">
        <authorList>
            <person name="Nowell W R."/>
        </authorList>
    </citation>
    <scope>NUCLEOTIDE SEQUENCE</scope>
</reference>
<feature type="signal peptide" evidence="1">
    <location>
        <begin position="1"/>
        <end position="20"/>
    </location>
</feature>